<feature type="compositionally biased region" description="Low complexity" evidence="1">
    <location>
        <begin position="483"/>
        <end position="494"/>
    </location>
</feature>
<dbReference type="Pfam" id="PF03525">
    <property type="entry name" value="Meiotic_rec114"/>
    <property type="match status" value="1"/>
</dbReference>
<keyword evidence="3" id="KW-1185">Reference proteome</keyword>
<feature type="region of interest" description="Disordered" evidence="1">
    <location>
        <begin position="324"/>
        <end position="615"/>
    </location>
</feature>
<feature type="region of interest" description="Disordered" evidence="1">
    <location>
        <begin position="244"/>
        <end position="274"/>
    </location>
</feature>
<evidence type="ECO:0000256" key="1">
    <source>
        <dbReference type="SAM" id="MobiDB-lite"/>
    </source>
</evidence>
<dbReference type="Proteomes" id="UP001370758">
    <property type="component" value="Unassembled WGS sequence"/>
</dbReference>
<feature type="compositionally biased region" description="Pro residues" evidence="1">
    <location>
        <begin position="571"/>
        <end position="582"/>
    </location>
</feature>
<evidence type="ECO:0000313" key="3">
    <source>
        <dbReference type="Proteomes" id="UP001370758"/>
    </source>
</evidence>
<feature type="compositionally biased region" description="Polar residues" evidence="1">
    <location>
        <begin position="347"/>
        <end position="362"/>
    </location>
</feature>
<dbReference type="GO" id="GO:0007131">
    <property type="term" value="P:reciprocal meiotic recombination"/>
    <property type="evidence" value="ECO:0007669"/>
    <property type="project" value="InterPro"/>
</dbReference>
<evidence type="ECO:0000313" key="2">
    <source>
        <dbReference type="EMBL" id="KAK6503122.1"/>
    </source>
</evidence>
<feature type="compositionally biased region" description="Acidic residues" evidence="1">
    <location>
        <begin position="442"/>
        <end position="453"/>
    </location>
</feature>
<gene>
    <name evidence="2" type="ORF">TWF481_008157</name>
</gene>
<accession>A0AAV9W8B5</accession>
<organism evidence="2 3">
    <name type="scientific">Arthrobotrys musiformis</name>
    <dbReference type="NCBI Taxonomy" id="47236"/>
    <lineage>
        <taxon>Eukaryota</taxon>
        <taxon>Fungi</taxon>
        <taxon>Dikarya</taxon>
        <taxon>Ascomycota</taxon>
        <taxon>Pezizomycotina</taxon>
        <taxon>Orbiliomycetes</taxon>
        <taxon>Orbiliales</taxon>
        <taxon>Orbiliaceae</taxon>
        <taxon>Arthrobotrys</taxon>
    </lineage>
</organism>
<proteinExistence type="predicted"/>
<sequence length="685" mass="74040">MASTTISYPIDKYSFCEVPMSHPDAKPQWNHHLARDHIHLVLQHEGPLEQPSDPKFPFMTKVILKVIWRAETLECINISDVLNQKSGYVDFANMICMIRSPSMALKFVNLRSHTLRRMQVRFHKQEDYQSVISSLERIGCPVQHHNPDNGQASQQQTSLRSQYERPDTATSMISVGNQVPYSGSDTGLSRMNAMSPVEHRTPFFAQGAVGQYVGAQPSILDSGFRPAQPPRQLISRHQDPMRFSVQPDIGSSPPPRPVKLASSHSHESSFTLSTPFSAPRRLNFAAQTESYISPSTPLQMNSHLAAQNPVNPFDTAYHNHLRRESSGNSSFLSANARADTTAPVSRGTLTSAGTLFGQNSQVPEPFPQEPPTSQAFDLSPLRASFDEESLPPRRPLPDFEKINKVHGDKPLPSSSGKISGMFKASKNSGVITPSLKRKESGDGTEVENTDADDQAGPTKRAKPNPPAPSAAVATAPAKRKPAAPKAVPKAAPKPRGSQKPAASQKSTAAPKPKGRPGTAAKSQATLKLVAPSTPLQKTAVQLSPTASITPSVRSSALQETTPSKLNSTPKQQPPPSSPPPAPVASQAKPQTKPQAKPQPKPQAKAKTRPVSRGKAAMLKELDGDVDEQMLSQMLNSESHLVMLERLEGVWVRAGFRARIQASVLLGDGTAKNEGKKGEAVSKVAA</sequence>
<dbReference type="EMBL" id="JAVHJL010000005">
    <property type="protein sequence ID" value="KAK6503122.1"/>
    <property type="molecule type" value="Genomic_DNA"/>
</dbReference>
<feature type="compositionally biased region" description="Polar residues" evidence="1">
    <location>
        <begin position="148"/>
        <end position="161"/>
    </location>
</feature>
<dbReference type="AlphaFoldDB" id="A0AAV9W8B5"/>
<dbReference type="InterPro" id="IPR004354">
    <property type="entry name" value="Meiotic_Rec114"/>
</dbReference>
<feature type="compositionally biased region" description="Polar residues" evidence="1">
    <location>
        <begin position="533"/>
        <end position="568"/>
    </location>
</feature>
<reference evidence="2 3" key="1">
    <citation type="submission" date="2023-08" db="EMBL/GenBank/DDBJ databases">
        <authorList>
            <person name="Palmer J.M."/>
        </authorList>
    </citation>
    <scope>NUCLEOTIDE SEQUENCE [LARGE SCALE GENOMIC DNA]</scope>
    <source>
        <strain evidence="2 3">TWF481</strain>
    </source>
</reference>
<feature type="region of interest" description="Disordered" evidence="1">
    <location>
        <begin position="142"/>
        <end position="161"/>
    </location>
</feature>
<feature type="compositionally biased region" description="Low complexity" evidence="1">
    <location>
        <begin position="583"/>
        <end position="602"/>
    </location>
</feature>
<name>A0AAV9W8B5_9PEZI</name>
<comment type="caution">
    <text evidence="2">The sequence shown here is derived from an EMBL/GenBank/DDBJ whole genome shotgun (WGS) entry which is preliminary data.</text>
</comment>
<protein>
    <submittedName>
        <fullName evidence="2">Uncharacterized protein</fullName>
    </submittedName>
</protein>
<feature type="compositionally biased region" description="Basic and acidic residues" evidence="1">
    <location>
        <begin position="395"/>
        <end position="409"/>
    </location>
</feature>